<evidence type="ECO:0000313" key="8">
    <source>
        <dbReference type="EMBL" id="KAJ8602335.1"/>
    </source>
</evidence>
<name>A0AAD7UDI6_9STRA</name>
<dbReference type="PANTHER" id="PTHR12841:SF6">
    <property type="entry name" value="PROTEIN UNC-50 HOMOLOG"/>
    <property type="match status" value="1"/>
</dbReference>
<comment type="caution">
    <text evidence="8">The sequence shown here is derived from an EMBL/GenBank/DDBJ whole genome shotgun (WGS) entry which is preliminary data.</text>
</comment>
<feature type="transmembrane region" description="Helical" evidence="7">
    <location>
        <begin position="145"/>
        <end position="172"/>
    </location>
</feature>
<sequence>MHLSTSPPMLPVHHRKGPLQFEASAAASTSNRHGSRGGRQREAYDDDDDEAESLGEVWAQSLPLMRPFLRRAFLFNQMDFETALDEMLSLCLGQPGRVFKLAYYRKQTKDRWSRDDPAFAVLQVAFLLAATVATGAALRARLALTYVYLAIAATLVHWLACGLAATTLHAWIANKFLRERGWSHSVDQKVEWLYAFDVHCNAFFVYFVCAYVAHFFLLPVSLGHSFLAMLVANAIHASAFSAYFYITHLGFRALPYLRRTEVFLYPVLFAALLFALSIVLGVLGIKLNAARIAIAAVVAPLTLY</sequence>
<keyword evidence="5 7" id="KW-0472">Membrane</keyword>
<evidence type="ECO:0000256" key="3">
    <source>
        <dbReference type="ARBA" id="ARBA00022692"/>
    </source>
</evidence>
<comment type="subcellular location">
    <subcellularLocation>
        <location evidence="1">Membrane</location>
        <topology evidence="1">Multi-pass membrane protein</topology>
    </subcellularLocation>
</comment>
<feature type="transmembrane region" description="Helical" evidence="7">
    <location>
        <begin position="263"/>
        <end position="285"/>
    </location>
</feature>
<dbReference type="InterPro" id="IPR007881">
    <property type="entry name" value="UNC-50"/>
</dbReference>
<proteinExistence type="inferred from homology"/>
<keyword evidence="9" id="KW-1185">Reference proteome</keyword>
<feature type="transmembrane region" description="Helical" evidence="7">
    <location>
        <begin position="230"/>
        <end position="251"/>
    </location>
</feature>
<keyword evidence="3 7" id="KW-0812">Transmembrane</keyword>
<evidence type="ECO:0000256" key="5">
    <source>
        <dbReference type="ARBA" id="ARBA00023136"/>
    </source>
</evidence>
<dbReference type="Pfam" id="PF05216">
    <property type="entry name" value="UNC-50"/>
    <property type="match status" value="1"/>
</dbReference>
<evidence type="ECO:0000256" key="7">
    <source>
        <dbReference type="SAM" id="Phobius"/>
    </source>
</evidence>
<dbReference type="AlphaFoldDB" id="A0AAD7UDI6"/>
<evidence type="ECO:0000256" key="6">
    <source>
        <dbReference type="SAM" id="MobiDB-lite"/>
    </source>
</evidence>
<dbReference type="PANTHER" id="PTHR12841">
    <property type="entry name" value="PROTEIN UNC-50 HOMOLOG"/>
    <property type="match status" value="1"/>
</dbReference>
<protein>
    <submittedName>
        <fullName evidence="8">Uncharacterized protein</fullName>
    </submittedName>
</protein>
<organism evidence="8 9">
    <name type="scientific">Chrysophaeum taylorii</name>
    <dbReference type="NCBI Taxonomy" id="2483200"/>
    <lineage>
        <taxon>Eukaryota</taxon>
        <taxon>Sar</taxon>
        <taxon>Stramenopiles</taxon>
        <taxon>Ochrophyta</taxon>
        <taxon>Pelagophyceae</taxon>
        <taxon>Pelagomonadales</taxon>
        <taxon>Pelagomonadaceae</taxon>
        <taxon>Chrysophaeum</taxon>
    </lineage>
</organism>
<dbReference type="EMBL" id="JAQMWT010000381">
    <property type="protein sequence ID" value="KAJ8602335.1"/>
    <property type="molecule type" value="Genomic_DNA"/>
</dbReference>
<gene>
    <name evidence="8" type="ORF">CTAYLR_004206</name>
</gene>
<feature type="region of interest" description="Disordered" evidence="6">
    <location>
        <begin position="1"/>
        <end position="46"/>
    </location>
</feature>
<dbReference type="Proteomes" id="UP001230188">
    <property type="component" value="Unassembled WGS sequence"/>
</dbReference>
<accession>A0AAD7UDI6</accession>
<reference evidence="8" key="1">
    <citation type="submission" date="2023-01" db="EMBL/GenBank/DDBJ databases">
        <title>Metagenome sequencing of chrysophaentin producing Chrysophaeum taylorii.</title>
        <authorList>
            <person name="Davison J."/>
            <person name="Bewley C."/>
        </authorList>
    </citation>
    <scope>NUCLEOTIDE SEQUENCE</scope>
    <source>
        <strain evidence="8">NIES-1699</strain>
    </source>
</reference>
<keyword evidence="4 7" id="KW-1133">Transmembrane helix</keyword>
<comment type="similarity">
    <text evidence="2">Belongs to the unc-50 family.</text>
</comment>
<evidence type="ECO:0000256" key="4">
    <source>
        <dbReference type="ARBA" id="ARBA00022989"/>
    </source>
</evidence>
<feature type="transmembrane region" description="Helical" evidence="7">
    <location>
        <begin position="118"/>
        <end position="138"/>
    </location>
</feature>
<evidence type="ECO:0000256" key="2">
    <source>
        <dbReference type="ARBA" id="ARBA00006293"/>
    </source>
</evidence>
<evidence type="ECO:0000313" key="9">
    <source>
        <dbReference type="Proteomes" id="UP001230188"/>
    </source>
</evidence>
<dbReference type="GO" id="GO:0000139">
    <property type="term" value="C:Golgi membrane"/>
    <property type="evidence" value="ECO:0007669"/>
    <property type="project" value="TreeGrafter"/>
</dbReference>
<feature type="transmembrane region" description="Helical" evidence="7">
    <location>
        <begin position="192"/>
        <end position="218"/>
    </location>
</feature>
<evidence type="ECO:0000256" key="1">
    <source>
        <dbReference type="ARBA" id="ARBA00004141"/>
    </source>
</evidence>